<dbReference type="AlphaFoldDB" id="X1TP86"/>
<gene>
    <name evidence="1" type="ORF">S12H4_28897</name>
</gene>
<sequence length="61" mass="7290">MKCPMLQRYLIQGENEALEVFDDCLKEECAWWDEEKHRCAVLGIYKMIYAVHRRLVSIGEK</sequence>
<name>X1TP86_9ZZZZ</name>
<accession>X1TP86</accession>
<proteinExistence type="predicted"/>
<organism evidence="1">
    <name type="scientific">marine sediment metagenome</name>
    <dbReference type="NCBI Taxonomy" id="412755"/>
    <lineage>
        <taxon>unclassified sequences</taxon>
        <taxon>metagenomes</taxon>
        <taxon>ecological metagenomes</taxon>
    </lineage>
</organism>
<comment type="caution">
    <text evidence="1">The sequence shown here is derived from an EMBL/GenBank/DDBJ whole genome shotgun (WGS) entry which is preliminary data.</text>
</comment>
<protein>
    <submittedName>
        <fullName evidence="1">Uncharacterized protein</fullName>
    </submittedName>
</protein>
<reference evidence="1" key="1">
    <citation type="journal article" date="2014" name="Front. Microbiol.">
        <title>High frequency of phylogenetically diverse reductive dehalogenase-homologous genes in deep subseafloor sedimentary metagenomes.</title>
        <authorList>
            <person name="Kawai M."/>
            <person name="Futagami T."/>
            <person name="Toyoda A."/>
            <person name="Takaki Y."/>
            <person name="Nishi S."/>
            <person name="Hori S."/>
            <person name="Arai W."/>
            <person name="Tsubouchi T."/>
            <person name="Morono Y."/>
            <person name="Uchiyama I."/>
            <person name="Ito T."/>
            <person name="Fujiyama A."/>
            <person name="Inagaki F."/>
            <person name="Takami H."/>
        </authorList>
    </citation>
    <scope>NUCLEOTIDE SEQUENCE</scope>
    <source>
        <strain evidence="1">Expedition CK06-06</strain>
    </source>
</reference>
<dbReference type="EMBL" id="BARW01016619">
    <property type="protein sequence ID" value="GAI93181.1"/>
    <property type="molecule type" value="Genomic_DNA"/>
</dbReference>
<evidence type="ECO:0000313" key="1">
    <source>
        <dbReference type="EMBL" id="GAI93181.1"/>
    </source>
</evidence>